<dbReference type="EMBL" id="QUMU01000008">
    <property type="protein sequence ID" value="REG28797.1"/>
    <property type="molecule type" value="Genomic_DNA"/>
</dbReference>
<dbReference type="Pfam" id="PF00526">
    <property type="entry name" value="Dicty_CTDC"/>
    <property type="match status" value="2"/>
</dbReference>
<gene>
    <name evidence="1" type="ORF">ATI61_108339</name>
</gene>
<dbReference type="InterPro" id="IPR001673">
    <property type="entry name" value="S_mold_repeat"/>
</dbReference>
<evidence type="ECO:0000313" key="1">
    <source>
        <dbReference type="EMBL" id="REG28797.1"/>
    </source>
</evidence>
<sequence length="413" mass="43199">MRGRVLGRFAVGLIIMLGALPGCGIFSESESLGSLGQALTPTRTPWEMHEGLEVTTDNPLGLLRFSCESPGHGDSCEYTVANIPPVGASGWKSAPNGDTIGFSRYSYVCQAPGGNTCRVYGDFSYFQTFVNVPAGTEVTEFTIWFEGMDDGSRVTIFNSQYPLGLVVPGSYVYIHGPEQQTANLAPYVQVGEVNRVVITQVDDCCSGNTLHRAEVRLNGAGIPPGCVGPADCSDGNVCTEDVCNPGGSCANPPVSCDDGDACTLDACDPVGGCYSVEQCPDCSAAVSTVDMIWSPNHELVPVGVTGVTDPQGQTVGIRMDAIHQDEPLLGYGDGNTCADASGVGESVAMVRAERSGTPLTPGNGRVYHLSFTATDPDGYSCTGVVTTCVPHDQGGRPMCIDEGSLYDSLVCSP</sequence>
<name>A0ABX9JXD4_9BACT</name>
<organism evidence="1 2">
    <name type="scientific">Archangium gephyra</name>
    <dbReference type="NCBI Taxonomy" id="48"/>
    <lineage>
        <taxon>Bacteria</taxon>
        <taxon>Pseudomonadati</taxon>
        <taxon>Myxococcota</taxon>
        <taxon>Myxococcia</taxon>
        <taxon>Myxococcales</taxon>
        <taxon>Cystobacterineae</taxon>
        <taxon>Archangiaceae</taxon>
        <taxon>Archangium</taxon>
    </lineage>
</organism>
<accession>A0ABX9JXD4</accession>
<reference evidence="1 2" key="1">
    <citation type="submission" date="2018-08" db="EMBL/GenBank/DDBJ databases">
        <title>Genomic Encyclopedia of Archaeal and Bacterial Type Strains, Phase II (KMG-II): from individual species to whole genera.</title>
        <authorList>
            <person name="Goeker M."/>
        </authorList>
    </citation>
    <scope>NUCLEOTIDE SEQUENCE [LARGE SCALE GENOMIC DNA]</scope>
    <source>
        <strain evidence="1 2">DSM 2261</strain>
    </source>
</reference>
<protein>
    <submittedName>
        <fullName evidence="1">Uncharacterized protein</fullName>
    </submittedName>
</protein>
<dbReference type="Proteomes" id="UP000256345">
    <property type="component" value="Unassembled WGS sequence"/>
</dbReference>
<keyword evidence="2" id="KW-1185">Reference proteome</keyword>
<comment type="caution">
    <text evidence="1">The sequence shown here is derived from an EMBL/GenBank/DDBJ whole genome shotgun (WGS) entry which is preliminary data.</text>
</comment>
<proteinExistence type="predicted"/>
<evidence type="ECO:0000313" key="2">
    <source>
        <dbReference type="Proteomes" id="UP000256345"/>
    </source>
</evidence>